<dbReference type="AlphaFoldDB" id="A0A067NNN5"/>
<dbReference type="Proteomes" id="UP000027073">
    <property type="component" value="Unassembled WGS sequence"/>
</dbReference>
<dbReference type="EMBL" id="KL198007">
    <property type="protein sequence ID" value="KDQ28620.1"/>
    <property type="molecule type" value="Genomic_DNA"/>
</dbReference>
<reference evidence="2" key="1">
    <citation type="journal article" date="2014" name="Proc. Natl. Acad. Sci. U.S.A.">
        <title>Extensive sampling of basidiomycete genomes demonstrates inadequacy of the white-rot/brown-rot paradigm for wood decay fungi.</title>
        <authorList>
            <person name="Riley R."/>
            <person name="Salamov A.A."/>
            <person name="Brown D.W."/>
            <person name="Nagy L.G."/>
            <person name="Floudas D."/>
            <person name="Held B.W."/>
            <person name="Levasseur A."/>
            <person name="Lombard V."/>
            <person name="Morin E."/>
            <person name="Otillar R."/>
            <person name="Lindquist E.A."/>
            <person name="Sun H."/>
            <person name="LaButti K.M."/>
            <person name="Schmutz J."/>
            <person name="Jabbour D."/>
            <person name="Luo H."/>
            <person name="Baker S.E."/>
            <person name="Pisabarro A.G."/>
            <person name="Walton J.D."/>
            <person name="Blanchette R.A."/>
            <person name="Henrissat B."/>
            <person name="Martin F."/>
            <person name="Cullen D."/>
            <person name="Hibbett D.S."/>
            <person name="Grigoriev I.V."/>
        </authorList>
    </citation>
    <scope>NUCLEOTIDE SEQUENCE [LARGE SCALE GENOMIC DNA]</scope>
    <source>
        <strain evidence="2">PC15</strain>
    </source>
</reference>
<dbReference type="InParanoid" id="A0A067NNN5"/>
<organism evidence="1 2">
    <name type="scientific">Pleurotus ostreatus (strain PC15)</name>
    <name type="common">Oyster mushroom</name>
    <dbReference type="NCBI Taxonomy" id="1137138"/>
    <lineage>
        <taxon>Eukaryota</taxon>
        <taxon>Fungi</taxon>
        <taxon>Dikarya</taxon>
        <taxon>Basidiomycota</taxon>
        <taxon>Agaricomycotina</taxon>
        <taxon>Agaricomycetes</taxon>
        <taxon>Agaricomycetidae</taxon>
        <taxon>Agaricales</taxon>
        <taxon>Pleurotineae</taxon>
        <taxon>Pleurotaceae</taxon>
        <taxon>Pleurotus</taxon>
    </lineage>
</organism>
<accession>A0A067NNN5</accession>
<proteinExistence type="predicted"/>
<sequence>MPGIRNNHRGRAFKLKRWILRSSVGITSFWITNNFSLRDGICSFYQTLGGTFKLIGLQTYQAPTFQMTSWGLNIFKQVCNEDKKCRMHEVESRRSAYRRPSSLGTSETPTNLHIVLAKRRPDQEVNMKVHAPSKWERIRLPVPLQHAKILKVLA</sequence>
<dbReference type="HOGENOM" id="CLU_1704973_0_0_1"/>
<evidence type="ECO:0000313" key="2">
    <source>
        <dbReference type="Proteomes" id="UP000027073"/>
    </source>
</evidence>
<dbReference type="VEuPathDB" id="FungiDB:PLEOSDRAFT_1082652"/>
<gene>
    <name evidence="1" type="ORF">PLEOSDRAFT_1082652</name>
</gene>
<protein>
    <submittedName>
        <fullName evidence="1">Uncharacterized protein</fullName>
    </submittedName>
</protein>
<name>A0A067NNN5_PLEO1</name>
<evidence type="ECO:0000313" key="1">
    <source>
        <dbReference type="EMBL" id="KDQ28620.1"/>
    </source>
</evidence>